<evidence type="ECO:0000313" key="15">
    <source>
        <dbReference type="EMBL" id="ANZ67560.1"/>
    </source>
</evidence>
<dbReference type="GO" id="GO:0005886">
    <property type="term" value="C:plasma membrane"/>
    <property type="evidence" value="ECO:0007669"/>
    <property type="project" value="UniProtKB-SubCell"/>
</dbReference>
<protein>
    <recommendedName>
        <fullName evidence="14">Fluoride-specific ion channel FluC</fullName>
    </recommendedName>
</protein>
<dbReference type="AlphaFoldDB" id="A0A1B2IZZ6"/>
<evidence type="ECO:0000256" key="7">
    <source>
        <dbReference type="ARBA" id="ARBA00023053"/>
    </source>
</evidence>
<keyword evidence="3 14" id="KW-1003">Cell membrane</keyword>
<dbReference type="EMBL" id="CP014924">
    <property type="protein sequence ID" value="ANZ67560.1"/>
    <property type="molecule type" value="Genomic_DNA"/>
</dbReference>
<dbReference type="GO" id="GO:0140114">
    <property type="term" value="P:cellular detoxification of fluoride"/>
    <property type="evidence" value="ECO:0007669"/>
    <property type="project" value="UniProtKB-UniRule"/>
</dbReference>
<evidence type="ECO:0000256" key="8">
    <source>
        <dbReference type="ARBA" id="ARBA00023065"/>
    </source>
</evidence>
<evidence type="ECO:0000256" key="3">
    <source>
        <dbReference type="ARBA" id="ARBA00022475"/>
    </source>
</evidence>
<dbReference type="PANTHER" id="PTHR28259">
    <property type="entry name" value="FLUORIDE EXPORT PROTEIN 1-RELATED"/>
    <property type="match status" value="1"/>
</dbReference>
<accession>A0A1B2IZZ6</accession>
<keyword evidence="4 14" id="KW-0812">Transmembrane</keyword>
<dbReference type="InterPro" id="IPR003691">
    <property type="entry name" value="FluC"/>
</dbReference>
<keyword evidence="10 14" id="KW-0407">Ion channel</keyword>
<dbReference type="GO" id="GO:0046872">
    <property type="term" value="F:metal ion binding"/>
    <property type="evidence" value="ECO:0007669"/>
    <property type="project" value="UniProtKB-KW"/>
</dbReference>
<feature type="transmembrane region" description="Helical" evidence="14">
    <location>
        <begin position="35"/>
        <end position="55"/>
    </location>
</feature>
<comment type="similarity">
    <text evidence="11 14">Belongs to the fluoride channel Fluc/FEX (TC 1.A.43) family.</text>
</comment>
<keyword evidence="7 14" id="KW-0915">Sodium</keyword>
<evidence type="ECO:0000256" key="5">
    <source>
        <dbReference type="ARBA" id="ARBA00022723"/>
    </source>
</evidence>
<evidence type="ECO:0000256" key="10">
    <source>
        <dbReference type="ARBA" id="ARBA00023303"/>
    </source>
</evidence>
<dbReference type="Proteomes" id="UP000093267">
    <property type="component" value="Chromosome"/>
</dbReference>
<dbReference type="HAMAP" id="MF_00454">
    <property type="entry name" value="FluC"/>
    <property type="match status" value="1"/>
</dbReference>
<keyword evidence="8 14" id="KW-0406">Ion transport</keyword>
<dbReference type="KEGG" id="lpd:AYR62_03630"/>
<evidence type="ECO:0000256" key="11">
    <source>
        <dbReference type="ARBA" id="ARBA00035120"/>
    </source>
</evidence>
<dbReference type="RefSeq" id="WP_054711582.1">
    <property type="nucleotide sequence ID" value="NZ_CP014912.1"/>
</dbReference>
<dbReference type="OrthoDB" id="9799631at2"/>
<comment type="catalytic activity">
    <reaction evidence="12">
        <text>fluoride(in) = fluoride(out)</text>
        <dbReference type="Rhea" id="RHEA:76159"/>
        <dbReference type="ChEBI" id="CHEBI:17051"/>
    </reaction>
    <physiologicalReaction direction="left-to-right" evidence="12">
        <dbReference type="Rhea" id="RHEA:76160"/>
    </physiologicalReaction>
</comment>
<reference evidence="15 16" key="1">
    <citation type="submission" date="2016-03" db="EMBL/GenBank/DDBJ databases">
        <title>Pediococcus and Lactobacillus from brewery environment - whole genome sequencing and assembly.</title>
        <authorList>
            <person name="Behr J."/>
            <person name="Geissler A.J."/>
            <person name="Vogel R.F."/>
        </authorList>
    </citation>
    <scope>NUCLEOTIDE SEQUENCE [LARGE SCALE GENOMIC DNA]</scope>
    <source>
        <strain evidence="15 16">TMW 1.1995</strain>
    </source>
</reference>
<comment type="activity regulation">
    <text evidence="14">Na(+) is not transported, but it plays an essential structural role and its presence is essential for fluoride channel function.</text>
</comment>
<feature type="transmembrane region" description="Helical" evidence="14">
    <location>
        <begin position="92"/>
        <end position="115"/>
    </location>
</feature>
<evidence type="ECO:0000256" key="4">
    <source>
        <dbReference type="ARBA" id="ARBA00022692"/>
    </source>
</evidence>
<evidence type="ECO:0000313" key="16">
    <source>
        <dbReference type="Proteomes" id="UP000093267"/>
    </source>
</evidence>
<feature type="binding site" evidence="14">
    <location>
        <position position="72"/>
    </location>
    <ligand>
        <name>Na(+)</name>
        <dbReference type="ChEBI" id="CHEBI:29101"/>
        <note>structural</note>
    </ligand>
</feature>
<keyword evidence="2 14" id="KW-0813">Transport</keyword>
<keyword evidence="9 14" id="KW-0472">Membrane</keyword>
<dbReference type="Pfam" id="PF02537">
    <property type="entry name" value="CRCB"/>
    <property type="match status" value="1"/>
</dbReference>
<name>A0A1B2IZZ6_9LACO</name>
<keyword evidence="5 14" id="KW-0479">Metal-binding</keyword>
<dbReference type="STRING" id="240427.AYR62_03630"/>
<dbReference type="GO" id="GO:0062054">
    <property type="term" value="F:fluoride channel activity"/>
    <property type="evidence" value="ECO:0007669"/>
    <property type="project" value="UniProtKB-UniRule"/>
</dbReference>
<gene>
    <name evidence="14" type="primary">fluC</name>
    <name evidence="14" type="synonym">crcB</name>
    <name evidence="15" type="ORF">AYR63_10655</name>
</gene>
<evidence type="ECO:0000256" key="2">
    <source>
        <dbReference type="ARBA" id="ARBA00022448"/>
    </source>
</evidence>
<comment type="subcellular location">
    <subcellularLocation>
        <location evidence="1 14">Cell membrane</location>
        <topology evidence="1 14">Multi-pass membrane protein</topology>
    </subcellularLocation>
</comment>
<evidence type="ECO:0000256" key="13">
    <source>
        <dbReference type="ARBA" id="ARBA00049940"/>
    </source>
</evidence>
<keyword evidence="6 14" id="KW-1133">Transmembrane helix</keyword>
<organism evidence="15 16">
    <name type="scientific">Secundilactobacillus paracollinoides</name>
    <dbReference type="NCBI Taxonomy" id="240427"/>
    <lineage>
        <taxon>Bacteria</taxon>
        <taxon>Bacillati</taxon>
        <taxon>Bacillota</taxon>
        <taxon>Bacilli</taxon>
        <taxon>Lactobacillales</taxon>
        <taxon>Lactobacillaceae</taxon>
        <taxon>Secundilactobacillus</taxon>
    </lineage>
</organism>
<feature type="transmembrane region" description="Helical" evidence="14">
    <location>
        <begin position="62"/>
        <end position="80"/>
    </location>
</feature>
<evidence type="ECO:0000256" key="12">
    <source>
        <dbReference type="ARBA" id="ARBA00035585"/>
    </source>
</evidence>
<comment type="function">
    <text evidence="13 14">Fluoride-specific ion channel. Important for reducing fluoride concentration in the cell, thus reducing its toxicity.</text>
</comment>
<evidence type="ECO:0000256" key="14">
    <source>
        <dbReference type="HAMAP-Rule" id="MF_00454"/>
    </source>
</evidence>
<feature type="transmembrane region" description="Helical" evidence="14">
    <location>
        <begin position="7"/>
        <end position="29"/>
    </location>
</feature>
<sequence length="127" mass="13884">MLKRIGYIFIFGFIGSLIRLWLTTIFAQYHFVTVLAINVLGSFLLALITGALPFVVPISPELLSGLSVGLVGSFTTFSTFCVDTVNLGTQQGFLLAATYWAISLVLGILAASWGFSLSHRIQQRRLP</sequence>
<proteinExistence type="inferred from homology"/>
<dbReference type="PANTHER" id="PTHR28259:SF16">
    <property type="entry name" value="FLUORIDE-SPECIFIC ION CHANNEL FLUC 2"/>
    <property type="match status" value="1"/>
</dbReference>
<keyword evidence="16" id="KW-1185">Reference proteome</keyword>
<evidence type="ECO:0000256" key="9">
    <source>
        <dbReference type="ARBA" id="ARBA00023136"/>
    </source>
</evidence>
<evidence type="ECO:0000256" key="1">
    <source>
        <dbReference type="ARBA" id="ARBA00004651"/>
    </source>
</evidence>
<evidence type="ECO:0000256" key="6">
    <source>
        <dbReference type="ARBA" id="ARBA00022989"/>
    </source>
</evidence>
<feature type="binding site" evidence="14">
    <location>
        <position position="75"/>
    </location>
    <ligand>
        <name>Na(+)</name>
        <dbReference type="ChEBI" id="CHEBI:29101"/>
        <note>structural</note>
    </ligand>
</feature>